<keyword evidence="8" id="KW-1185">Reference proteome</keyword>
<evidence type="ECO:0000256" key="2">
    <source>
        <dbReference type="ARBA" id="ARBA00022692"/>
    </source>
</evidence>
<sequence length="278" mass="30563">MIESQELKIDKTTKDEAVENSPMSHSEILREQVSEALDIYGKTHSSILLSSFSAGLEIGFSFLLICVMTSFFSNETNEAVIWKINSFIYPIGFILVVLGKSMLFTEQTSLLTLPVLNKKSKITDLFRLWGLVLTGNIFGGMLISILSIWIGPRLGIFTINIVEKIAEHVLHEDLTVIFVSSILAGWLMGLLSWLLTSSDSTISRILVIYIITAVIGAMGLHHSIVGNIEVFSGLMVSKKITIPEYLSFQSIAIAGNAIGGVVFVAFLKHKAFAYNGNN</sequence>
<evidence type="ECO:0000313" key="8">
    <source>
        <dbReference type="Proteomes" id="UP000076715"/>
    </source>
</evidence>
<dbReference type="STRING" id="1642818.AWE51_14870"/>
<dbReference type="RefSeq" id="WP_066318699.1">
    <property type="nucleotide sequence ID" value="NZ_LQRT01000046.1"/>
</dbReference>
<evidence type="ECO:0000256" key="4">
    <source>
        <dbReference type="ARBA" id="ARBA00023136"/>
    </source>
</evidence>
<dbReference type="PANTHER" id="PTHR30520:SF2">
    <property type="entry name" value="INNER MEMBRANE PROTEIN YFDC"/>
    <property type="match status" value="1"/>
</dbReference>
<feature type="transmembrane region" description="Helical" evidence="6">
    <location>
        <begin position="125"/>
        <end position="150"/>
    </location>
</feature>
<feature type="transmembrane region" description="Helical" evidence="6">
    <location>
        <begin position="245"/>
        <end position="267"/>
    </location>
</feature>
<dbReference type="InterPro" id="IPR000292">
    <property type="entry name" value="For/NO2_transpt"/>
</dbReference>
<feature type="transmembrane region" description="Helical" evidence="6">
    <location>
        <begin position="84"/>
        <end position="104"/>
    </location>
</feature>
<comment type="caution">
    <text evidence="7">The sequence shown here is derived from an EMBL/GenBank/DDBJ whole genome shotgun (WGS) entry which is preliminary data.</text>
</comment>
<evidence type="ECO:0000256" key="6">
    <source>
        <dbReference type="SAM" id="Phobius"/>
    </source>
</evidence>
<feature type="compositionally biased region" description="Basic and acidic residues" evidence="5">
    <location>
        <begin position="1"/>
        <end position="17"/>
    </location>
</feature>
<dbReference type="InterPro" id="IPR023271">
    <property type="entry name" value="Aquaporin-like"/>
</dbReference>
<dbReference type="EMBL" id="LQRT01000046">
    <property type="protein sequence ID" value="KZS38861.1"/>
    <property type="molecule type" value="Genomic_DNA"/>
</dbReference>
<dbReference type="PANTHER" id="PTHR30520">
    <property type="entry name" value="FORMATE TRANSPORTER-RELATED"/>
    <property type="match status" value="1"/>
</dbReference>
<dbReference type="Proteomes" id="UP000076715">
    <property type="component" value="Unassembled WGS sequence"/>
</dbReference>
<keyword evidence="3 6" id="KW-1133">Transmembrane helix</keyword>
<dbReference type="GO" id="GO:0005886">
    <property type="term" value="C:plasma membrane"/>
    <property type="evidence" value="ECO:0007669"/>
    <property type="project" value="TreeGrafter"/>
</dbReference>
<dbReference type="OrthoDB" id="261587at2"/>
<feature type="transmembrane region" description="Helical" evidence="6">
    <location>
        <begin position="174"/>
        <end position="194"/>
    </location>
</feature>
<dbReference type="GO" id="GO:0015499">
    <property type="term" value="F:formate transmembrane transporter activity"/>
    <property type="evidence" value="ECO:0007669"/>
    <property type="project" value="TreeGrafter"/>
</dbReference>
<evidence type="ECO:0000313" key="7">
    <source>
        <dbReference type="EMBL" id="KZS38861.1"/>
    </source>
</evidence>
<keyword evidence="4 6" id="KW-0472">Membrane</keyword>
<organism evidence="7 8">
    <name type="scientific">Aquimarina aggregata</name>
    <dbReference type="NCBI Taxonomy" id="1642818"/>
    <lineage>
        <taxon>Bacteria</taxon>
        <taxon>Pseudomonadati</taxon>
        <taxon>Bacteroidota</taxon>
        <taxon>Flavobacteriia</taxon>
        <taxon>Flavobacteriales</taxon>
        <taxon>Flavobacteriaceae</taxon>
        <taxon>Aquimarina</taxon>
    </lineage>
</organism>
<keyword evidence="2 6" id="KW-0812">Transmembrane</keyword>
<evidence type="ECO:0000256" key="3">
    <source>
        <dbReference type="ARBA" id="ARBA00022989"/>
    </source>
</evidence>
<feature type="transmembrane region" description="Helical" evidence="6">
    <location>
        <begin position="206"/>
        <end position="225"/>
    </location>
</feature>
<proteinExistence type="predicted"/>
<evidence type="ECO:0000256" key="1">
    <source>
        <dbReference type="ARBA" id="ARBA00004141"/>
    </source>
</evidence>
<feature type="region of interest" description="Disordered" evidence="5">
    <location>
        <begin position="1"/>
        <end position="21"/>
    </location>
</feature>
<evidence type="ECO:0000256" key="5">
    <source>
        <dbReference type="SAM" id="MobiDB-lite"/>
    </source>
</evidence>
<feature type="transmembrane region" description="Helical" evidence="6">
    <location>
        <begin position="47"/>
        <end position="72"/>
    </location>
</feature>
<dbReference type="Gene3D" id="1.20.1080.10">
    <property type="entry name" value="Glycerol uptake facilitator protein"/>
    <property type="match status" value="1"/>
</dbReference>
<accession>A0A162XZZ3</accession>
<name>A0A162XZZ3_9FLAO</name>
<comment type="subcellular location">
    <subcellularLocation>
        <location evidence="1">Membrane</location>
        <topology evidence="1">Multi-pass membrane protein</topology>
    </subcellularLocation>
</comment>
<dbReference type="Pfam" id="PF01226">
    <property type="entry name" value="Form_Nir_trans"/>
    <property type="match status" value="1"/>
</dbReference>
<reference evidence="7 8" key="1">
    <citation type="submission" date="2016-01" db="EMBL/GenBank/DDBJ databases">
        <title>The draft genome sequence of Aquimarina sp. RZW4-3-2.</title>
        <authorList>
            <person name="Wang Y."/>
        </authorList>
    </citation>
    <scope>NUCLEOTIDE SEQUENCE [LARGE SCALE GENOMIC DNA]</scope>
    <source>
        <strain evidence="7 8">RZW4-3-2</strain>
    </source>
</reference>
<dbReference type="AlphaFoldDB" id="A0A162XZZ3"/>
<gene>
    <name evidence="7" type="ORF">AWE51_14870</name>
</gene>
<protein>
    <submittedName>
        <fullName evidence="7">Formate transporter</fullName>
    </submittedName>
</protein>